<name>A0A1H0BHL8_9BACI</name>
<dbReference type="InterPro" id="IPR052390">
    <property type="entry name" value="tRNA_nt/polyA_polymerase"/>
</dbReference>
<accession>A0A1H0BHL8</accession>
<evidence type="ECO:0000259" key="13">
    <source>
        <dbReference type="PROSITE" id="PS51371"/>
    </source>
</evidence>
<dbReference type="CDD" id="cd05398">
    <property type="entry name" value="NT_ClassII-CCAase"/>
    <property type="match status" value="1"/>
</dbReference>
<keyword evidence="11" id="KW-0129">CBS domain</keyword>
<keyword evidence="5" id="KW-0819">tRNA processing</keyword>
<keyword evidence="8" id="KW-0547">Nucleotide-binding</keyword>
<dbReference type="InterPro" id="IPR032828">
    <property type="entry name" value="PolyA_RNA-bd"/>
</dbReference>
<comment type="similarity">
    <text evidence="2 12">Belongs to the tRNA nucleotidyltransferase/poly(A) polymerase family.</text>
</comment>
<dbReference type="OrthoDB" id="9805698at2"/>
<dbReference type="InterPro" id="IPR000644">
    <property type="entry name" value="CBS_dom"/>
</dbReference>
<dbReference type="SMART" id="SM00116">
    <property type="entry name" value="CBS"/>
    <property type="match status" value="2"/>
</dbReference>
<evidence type="ECO:0000256" key="9">
    <source>
        <dbReference type="ARBA" id="ARBA00022842"/>
    </source>
</evidence>
<dbReference type="Gene3D" id="3.30.460.10">
    <property type="entry name" value="Beta Polymerase, domain 2"/>
    <property type="match status" value="1"/>
</dbReference>
<evidence type="ECO:0000313" key="15">
    <source>
        <dbReference type="Proteomes" id="UP000198778"/>
    </source>
</evidence>
<keyword evidence="7" id="KW-0479">Metal-binding</keyword>
<keyword evidence="9" id="KW-0460">Magnesium</keyword>
<evidence type="ECO:0000256" key="2">
    <source>
        <dbReference type="ARBA" id="ARBA00007265"/>
    </source>
</evidence>
<dbReference type="GO" id="GO:0000166">
    <property type="term" value="F:nucleotide binding"/>
    <property type="evidence" value="ECO:0007669"/>
    <property type="project" value="UniProtKB-KW"/>
</dbReference>
<keyword evidence="4 12" id="KW-0808">Transferase</keyword>
<dbReference type="SUPFAM" id="SSF64182">
    <property type="entry name" value="DHH phosphoesterases"/>
    <property type="match status" value="1"/>
</dbReference>
<dbReference type="AlphaFoldDB" id="A0A1H0BHL8"/>
<dbReference type="EMBL" id="FNIL01000001">
    <property type="protein sequence ID" value="SDN44913.1"/>
    <property type="molecule type" value="Genomic_DNA"/>
</dbReference>
<reference evidence="15" key="1">
    <citation type="submission" date="2016-10" db="EMBL/GenBank/DDBJ databases">
        <authorList>
            <person name="Varghese N."/>
            <person name="Submissions S."/>
        </authorList>
    </citation>
    <scope>NUCLEOTIDE SEQUENCE [LARGE SCALE GENOMIC DNA]</scope>
    <source>
        <strain evidence="15">CGMCC 1.10369</strain>
    </source>
</reference>
<evidence type="ECO:0000256" key="7">
    <source>
        <dbReference type="ARBA" id="ARBA00022723"/>
    </source>
</evidence>
<dbReference type="InterPro" id="IPR003156">
    <property type="entry name" value="DHHA1_dom"/>
</dbReference>
<protein>
    <submittedName>
        <fullName evidence="14">tRNA nucleotidyltransferase (CCA-adding enzyme)</fullName>
    </submittedName>
</protein>
<dbReference type="InterPro" id="IPR001667">
    <property type="entry name" value="DDH_dom"/>
</dbReference>
<dbReference type="InterPro" id="IPR046342">
    <property type="entry name" value="CBS_dom_sf"/>
</dbReference>
<dbReference type="InterPro" id="IPR038763">
    <property type="entry name" value="DHH_sf"/>
</dbReference>
<evidence type="ECO:0000256" key="10">
    <source>
        <dbReference type="ARBA" id="ARBA00022884"/>
    </source>
</evidence>
<sequence length="854" mass="97491">MNFILSHNNLDFDALASMIAAKKLYPNATPVLPSRITSEVEHFITIYKNVFPFVKANECDWSKAEKIILVDTSFLDHQLPESLKDLPLIIHDHHELEEIPDVEFYECEPVGATITLLSERIQKEKIEITPLEATVFSLGIYSDTDSFTLSTTTSRDLEAGAFFLRNGANLKVVDQFREVPLTSDQQQLFQQMLEHGEVKIINGLEIMLCLHEQEHYTGHLAHITRKLLQISGVDGVISLVRMGNKTFVTSRAQSEQIDYRPIMAELGGGGHPQAASASMKNTPISEVKSFIEKELPRSVVPAQRASDLMSTPVRVIAPETAVDTASKMLYRYGHSGFPVVENEELIGVISRRDIDKAIHHGLGHAPVKGFMQRNPLWIEENAHLETIRNIMMDNQVGRLPVMKDGKIIGLVSRTDIIQAMHGAPAAEKTILNGRPVKRQVTKTMQHTLAAEVLYLLELVKRNVDKRGTRAYLIGGIVRDMFLHIPNKDIDIVVEGDAIDLAEELQKSYGGRVKAHEAFRTATWTHPDGEKVDLSSARTEYYDFPAALPQVEPSSLKEDLYRRDFTVNALAVSINEKTFGELTDYFNGLDDIYAKKLKILYNLSFVEDPTRILRAVRFETRFNFRMAPQTKYLAEENQHLLRSVSHKRLSDELSRLFTHSDPRKGAQRLLNFNIERELLQYSAPHQVINKRIRQLYAYEKLFKSLSYGERQWISYWMQFASRNKTNLSDILPFAMNKNEEKTVYIWTGWLETNAPERWKNKSIKELHIELHAYSVNAITAFTVAFTDQKLRWSIMKYLYRRCRITDWVTGKDLIKAGRSPDKSFSAILFEAELIKLSNPALSTEEIIQKVFNSTP</sequence>
<dbReference type="Gene3D" id="1.10.3090.10">
    <property type="entry name" value="cca-adding enzyme, domain 2"/>
    <property type="match status" value="1"/>
</dbReference>
<evidence type="ECO:0000256" key="1">
    <source>
        <dbReference type="ARBA" id="ARBA00001946"/>
    </source>
</evidence>
<evidence type="ECO:0000256" key="11">
    <source>
        <dbReference type="PROSITE-ProRule" id="PRU00703"/>
    </source>
</evidence>
<evidence type="ECO:0000256" key="4">
    <source>
        <dbReference type="ARBA" id="ARBA00022679"/>
    </source>
</evidence>
<gene>
    <name evidence="14" type="ORF">SAMN04488053_101882</name>
</gene>
<dbReference type="SUPFAM" id="SSF81891">
    <property type="entry name" value="Poly A polymerase C-terminal region-like"/>
    <property type="match status" value="1"/>
</dbReference>
<dbReference type="Gene3D" id="3.90.1640.10">
    <property type="entry name" value="inorganic pyrophosphatase (n-terminal core)"/>
    <property type="match status" value="1"/>
</dbReference>
<evidence type="ECO:0000256" key="8">
    <source>
        <dbReference type="ARBA" id="ARBA00022741"/>
    </source>
</evidence>
<evidence type="ECO:0000256" key="6">
    <source>
        <dbReference type="ARBA" id="ARBA00022695"/>
    </source>
</evidence>
<dbReference type="Proteomes" id="UP000198778">
    <property type="component" value="Unassembled WGS sequence"/>
</dbReference>
<evidence type="ECO:0000256" key="5">
    <source>
        <dbReference type="ARBA" id="ARBA00022694"/>
    </source>
</evidence>
<keyword evidence="10 12" id="KW-0694">RNA-binding</keyword>
<evidence type="ECO:0000256" key="3">
    <source>
        <dbReference type="ARBA" id="ARBA00022555"/>
    </source>
</evidence>
<dbReference type="CDD" id="cd04595">
    <property type="entry name" value="CBS_pair_DHH_polyA_Pol_assoc"/>
    <property type="match status" value="1"/>
</dbReference>
<keyword evidence="6" id="KW-0548">Nucleotidyltransferase</keyword>
<feature type="domain" description="CBS" evidence="13">
    <location>
        <begin position="371"/>
        <end position="427"/>
    </location>
</feature>
<dbReference type="Gene3D" id="3.10.310.30">
    <property type="match status" value="1"/>
</dbReference>
<dbReference type="PANTHER" id="PTHR47788:SF1">
    <property type="entry name" value="A-ADDING TRNA NUCLEOTIDYLTRANSFERASE"/>
    <property type="match status" value="1"/>
</dbReference>
<dbReference type="Gene3D" id="3.10.580.10">
    <property type="entry name" value="CBS-domain"/>
    <property type="match status" value="1"/>
</dbReference>
<dbReference type="GO" id="GO:0046872">
    <property type="term" value="F:metal ion binding"/>
    <property type="evidence" value="ECO:0007669"/>
    <property type="project" value="UniProtKB-KW"/>
</dbReference>
<dbReference type="Pfam" id="PF01368">
    <property type="entry name" value="DHH"/>
    <property type="match status" value="1"/>
</dbReference>
<dbReference type="SUPFAM" id="SSF81301">
    <property type="entry name" value="Nucleotidyltransferase"/>
    <property type="match status" value="1"/>
</dbReference>
<feature type="domain" description="CBS" evidence="13">
    <location>
        <begin position="309"/>
        <end position="367"/>
    </location>
</feature>
<dbReference type="InterPro" id="IPR002646">
    <property type="entry name" value="PolA_pol_head_dom"/>
</dbReference>
<dbReference type="GO" id="GO:0016779">
    <property type="term" value="F:nucleotidyltransferase activity"/>
    <property type="evidence" value="ECO:0007669"/>
    <property type="project" value="UniProtKB-KW"/>
</dbReference>
<dbReference type="Pfam" id="PF02272">
    <property type="entry name" value="DHHA1"/>
    <property type="match status" value="1"/>
</dbReference>
<dbReference type="PROSITE" id="PS51371">
    <property type="entry name" value="CBS"/>
    <property type="match status" value="2"/>
</dbReference>
<organism evidence="14 15">
    <name type="scientific">Alkalicoccus daliensis</name>
    <dbReference type="NCBI Taxonomy" id="745820"/>
    <lineage>
        <taxon>Bacteria</taxon>
        <taxon>Bacillati</taxon>
        <taxon>Bacillota</taxon>
        <taxon>Bacilli</taxon>
        <taxon>Bacillales</taxon>
        <taxon>Bacillaceae</taxon>
        <taxon>Alkalicoccus</taxon>
    </lineage>
</organism>
<proteinExistence type="inferred from homology"/>
<dbReference type="RefSeq" id="WP_090840912.1">
    <property type="nucleotide sequence ID" value="NZ_FNIL01000001.1"/>
</dbReference>
<dbReference type="Pfam" id="PF12627">
    <property type="entry name" value="PolyA_pol_RNAbd"/>
    <property type="match status" value="1"/>
</dbReference>
<dbReference type="STRING" id="745820.SAMN04488053_101882"/>
<dbReference type="Pfam" id="PF00571">
    <property type="entry name" value="CBS"/>
    <property type="match status" value="2"/>
</dbReference>
<dbReference type="GO" id="GO:0008033">
    <property type="term" value="P:tRNA processing"/>
    <property type="evidence" value="ECO:0007669"/>
    <property type="project" value="UniProtKB-KW"/>
</dbReference>
<evidence type="ECO:0000313" key="14">
    <source>
        <dbReference type="EMBL" id="SDN44913.1"/>
    </source>
</evidence>
<dbReference type="InterPro" id="IPR043519">
    <property type="entry name" value="NT_sf"/>
</dbReference>
<comment type="cofactor">
    <cofactor evidence="1">
        <name>Mg(2+)</name>
        <dbReference type="ChEBI" id="CHEBI:18420"/>
    </cofactor>
</comment>
<dbReference type="SUPFAM" id="SSF54631">
    <property type="entry name" value="CBS-domain pair"/>
    <property type="match status" value="1"/>
</dbReference>
<dbReference type="PANTHER" id="PTHR47788">
    <property type="entry name" value="POLYA POLYMERASE"/>
    <property type="match status" value="1"/>
</dbReference>
<evidence type="ECO:0000256" key="12">
    <source>
        <dbReference type="RuleBase" id="RU003953"/>
    </source>
</evidence>
<dbReference type="Pfam" id="PF01743">
    <property type="entry name" value="PolyA_pol"/>
    <property type="match status" value="1"/>
</dbReference>
<keyword evidence="15" id="KW-1185">Reference proteome</keyword>
<dbReference type="GO" id="GO:0000049">
    <property type="term" value="F:tRNA binding"/>
    <property type="evidence" value="ECO:0007669"/>
    <property type="project" value="UniProtKB-KW"/>
</dbReference>
<keyword evidence="3" id="KW-0820">tRNA-binding</keyword>